<feature type="compositionally biased region" description="Basic residues" evidence="1">
    <location>
        <begin position="1"/>
        <end position="10"/>
    </location>
</feature>
<dbReference type="Proteomes" id="UP001500064">
    <property type="component" value="Unassembled WGS sequence"/>
</dbReference>
<evidence type="ECO:0000313" key="3">
    <source>
        <dbReference type="Proteomes" id="UP001500064"/>
    </source>
</evidence>
<organism evidence="2 3">
    <name type="scientific">Nonomuraea maheshkhaliensis</name>
    <dbReference type="NCBI Taxonomy" id="419590"/>
    <lineage>
        <taxon>Bacteria</taxon>
        <taxon>Bacillati</taxon>
        <taxon>Actinomycetota</taxon>
        <taxon>Actinomycetes</taxon>
        <taxon>Streptosporangiales</taxon>
        <taxon>Streptosporangiaceae</taxon>
        <taxon>Nonomuraea</taxon>
    </lineage>
</organism>
<dbReference type="EMBL" id="BAAAMU010000011">
    <property type="protein sequence ID" value="GAA1624424.1"/>
    <property type="molecule type" value="Genomic_DNA"/>
</dbReference>
<name>A0ABP4QWR4_9ACTN</name>
<keyword evidence="3" id="KW-1185">Reference proteome</keyword>
<protein>
    <submittedName>
        <fullName evidence="2">Uncharacterized protein</fullName>
    </submittedName>
</protein>
<evidence type="ECO:0000313" key="2">
    <source>
        <dbReference type="EMBL" id="GAA1624424.1"/>
    </source>
</evidence>
<proteinExistence type="predicted"/>
<reference evidence="3" key="1">
    <citation type="journal article" date="2019" name="Int. J. Syst. Evol. Microbiol.">
        <title>The Global Catalogue of Microorganisms (GCM) 10K type strain sequencing project: providing services to taxonomists for standard genome sequencing and annotation.</title>
        <authorList>
            <consortium name="The Broad Institute Genomics Platform"/>
            <consortium name="The Broad Institute Genome Sequencing Center for Infectious Disease"/>
            <person name="Wu L."/>
            <person name="Ma J."/>
        </authorList>
    </citation>
    <scope>NUCLEOTIDE SEQUENCE [LARGE SCALE GENOMIC DNA]</scope>
    <source>
        <strain evidence="3">JCM 13929</strain>
    </source>
</reference>
<sequence>MTVPVRRIRTTRQAGEEDHLDNVVPLPGHSHEAASERSPALVPAEQETPGRLERVIDALSRARERLTRLVVGDSVLAEQLPSMAELWRQARAGDSRDHVAGRVWFRTWAFTVVLPVHSLGQFTLWFLRYPERAITALLVERFLVLVNPQFRAVASTLVDALAAVATWLLT</sequence>
<evidence type="ECO:0000256" key="1">
    <source>
        <dbReference type="SAM" id="MobiDB-lite"/>
    </source>
</evidence>
<accession>A0ABP4QWR4</accession>
<comment type="caution">
    <text evidence="2">The sequence shown here is derived from an EMBL/GenBank/DDBJ whole genome shotgun (WGS) entry which is preliminary data.</text>
</comment>
<gene>
    <name evidence="2" type="ORF">GCM10009733_021360</name>
</gene>
<feature type="region of interest" description="Disordered" evidence="1">
    <location>
        <begin position="1"/>
        <end position="48"/>
    </location>
</feature>